<keyword evidence="7" id="KW-0539">Nucleus</keyword>
<feature type="coiled-coil region" evidence="8">
    <location>
        <begin position="40"/>
        <end position="71"/>
    </location>
</feature>
<dbReference type="NCBIfam" id="TIGR00614">
    <property type="entry name" value="recQ_fam"/>
    <property type="match status" value="1"/>
</dbReference>
<evidence type="ECO:0000259" key="9">
    <source>
        <dbReference type="PROSITE" id="PS51192"/>
    </source>
</evidence>
<comment type="subcellular location">
    <subcellularLocation>
        <location evidence="7">Nucleus</location>
    </subcellularLocation>
</comment>
<evidence type="ECO:0000256" key="2">
    <source>
        <dbReference type="ARBA" id="ARBA00022741"/>
    </source>
</evidence>
<dbReference type="GO" id="GO:0009378">
    <property type="term" value="F:four-way junction helicase activity"/>
    <property type="evidence" value="ECO:0007669"/>
    <property type="project" value="TreeGrafter"/>
</dbReference>
<evidence type="ECO:0000256" key="4">
    <source>
        <dbReference type="ARBA" id="ARBA00022806"/>
    </source>
</evidence>
<dbReference type="PROSITE" id="PS51192">
    <property type="entry name" value="HELICASE_ATP_BIND_1"/>
    <property type="match status" value="1"/>
</dbReference>
<evidence type="ECO:0000256" key="5">
    <source>
        <dbReference type="ARBA" id="ARBA00022840"/>
    </source>
</evidence>
<gene>
    <name evidence="11" type="ORF">NEOLI_000753</name>
</gene>
<keyword evidence="5 7" id="KW-0067">ATP-binding</keyword>
<evidence type="ECO:0000256" key="7">
    <source>
        <dbReference type="RuleBase" id="RU364117"/>
    </source>
</evidence>
<dbReference type="AlphaFoldDB" id="A0A1U7LIR4"/>
<evidence type="ECO:0000256" key="1">
    <source>
        <dbReference type="ARBA" id="ARBA00005446"/>
    </source>
</evidence>
<dbReference type="GO" id="GO:0003676">
    <property type="term" value="F:nucleic acid binding"/>
    <property type="evidence" value="ECO:0007669"/>
    <property type="project" value="InterPro"/>
</dbReference>
<name>A0A1U7LIR4_NEOID</name>
<dbReference type="SMART" id="SM00490">
    <property type="entry name" value="HELICc"/>
    <property type="match status" value="1"/>
</dbReference>
<dbReference type="SMART" id="SM00487">
    <property type="entry name" value="DEXDc"/>
    <property type="match status" value="1"/>
</dbReference>
<dbReference type="OrthoDB" id="10261556at2759"/>
<dbReference type="CDD" id="cd17920">
    <property type="entry name" value="DEXHc_RecQ"/>
    <property type="match status" value="1"/>
</dbReference>
<dbReference type="Pfam" id="PF00271">
    <property type="entry name" value="Helicase_C"/>
    <property type="match status" value="1"/>
</dbReference>
<evidence type="ECO:0000259" key="10">
    <source>
        <dbReference type="PROSITE" id="PS51194"/>
    </source>
</evidence>
<organism evidence="11 12">
    <name type="scientific">Neolecta irregularis (strain DAH-3)</name>
    <dbReference type="NCBI Taxonomy" id="1198029"/>
    <lineage>
        <taxon>Eukaryota</taxon>
        <taxon>Fungi</taxon>
        <taxon>Dikarya</taxon>
        <taxon>Ascomycota</taxon>
        <taxon>Taphrinomycotina</taxon>
        <taxon>Neolectales</taxon>
        <taxon>Neolectaceae</taxon>
        <taxon>Neolecta</taxon>
    </lineage>
</organism>
<comment type="catalytic activity">
    <reaction evidence="7">
        <text>ATP + H2O = ADP + phosphate + H(+)</text>
        <dbReference type="Rhea" id="RHEA:13065"/>
        <dbReference type="ChEBI" id="CHEBI:15377"/>
        <dbReference type="ChEBI" id="CHEBI:15378"/>
        <dbReference type="ChEBI" id="CHEBI:30616"/>
        <dbReference type="ChEBI" id="CHEBI:43474"/>
        <dbReference type="ChEBI" id="CHEBI:456216"/>
    </reaction>
</comment>
<dbReference type="GO" id="GO:0043138">
    <property type="term" value="F:3'-5' DNA helicase activity"/>
    <property type="evidence" value="ECO:0007669"/>
    <property type="project" value="UniProtKB-EC"/>
</dbReference>
<comment type="catalytic activity">
    <reaction evidence="6 7">
        <text>Couples ATP hydrolysis with the unwinding of duplex DNA by translocating in the 3'-5' direction.</text>
        <dbReference type="EC" id="5.6.2.4"/>
    </reaction>
</comment>
<protein>
    <recommendedName>
        <fullName evidence="7">ATP-dependent DNA helicase</fullName>
        <ecNumber evidence="7">5.6.2.4</ecNumber>
    </recommendedName>
</protein>
<keyword evidence="8" id="KW-0175">Coiled coil</keyword>
<keyword evidence="3 7" id="KW-0378">Hydrolase</keyword>
<dbReference type="InterPro" id="IPR032284">
    <property type="entry name" value="RecQ_Zn-bd"/>
</dbReference>
<dbReference type="InterPro" id="IPR004589">
    <property type="entry name" value="DNA_helicase_ATP-dep_RecQ"/>
</dbReference>
<evidence type="ECO:0000256" key="8">
    <source>
        <dbReference type="SAM" id="Coils"/>
    </source>
</evidence>
<proteinExistence type="inferred from homology"/>
<dbReference type="GO" id="GO:0005694">
    <property type="term" value="C:chromosome"/>
    <property type="evidence" value="ECO:0007669"/>
    <property type="project" value="TreeGrafter"/>
</dbReference>
<comment type="similarity">
    <text evidence="1 7">Belongs to the helicase family. RecQ subfamily.</text>
</comment>
<dbReference type="InterPro" id="IPR011545">
    <property type="entry name" value="DEAD/DEAH_box_helicase_dom"/>
</dbReference>
<keyword evidence="12" id="KW-1185">Reference proteome</keyword>
<dbReference type="EC" id="5.6.2.4" evidence="7"/>
<dbReference type="GO" id="GO:0005524">
    <property type="term" value="F:ATP binding"/>
    <property type="evidence" value="ECO:0007669"/>
    <property type="project" value="UniProtKB-KW"/>
</dbReference>
<dbReference type="GO" id="GO:0016887">
    <property type="term" value="F:ATP hydrolysis activity"/>
    <property type="evidence" value="ECO:0007669"/>
    <property type="project" value="RHEA"/>
</dbReference>
<dbReference type="Gene3D" id="3.40.50.300">
    <property type="entry name" value="P-loop containing nucleotide triphosphate hydrolases"/>
    <property type="match status" value="2"/>
</dbReference>
<feature type="domain" description="Helicase C-terminal" evidence="10">
    <location>
        <begin position="545"/>
        <end position="692"/>
    </location>
</feature>
<dbReference type="FunFam" id="3.40.50.300:FF:001389">
    <property type="entry name" value="ATP-dependent DNA helicase RecQ"/>
    <property type="match status" value="1"/>
</dbReference>
<dbReference type="SUPFAM" id="SSF52540">
    <property type="entry name" value="P-loop containing nucleoside triphosphate hydrolases"/>
    <property type="match status" value="1"/>
</dbReference>
<dbReference type="Pfam" id="PF16124">
    <property type="entry name" value="RecQ_Zn_bind"/>
    <property type="match status" value="1"/>
</dbReference>
<evidence type="ECO:0000313" key="12">
    <source>
        <dbReference type="Proteomes" id="UP000186594"/>
    </source>
</evidence>
<keyword evidence="2 7" id="KW-0547">Nucleotide-binding</keyword>
<dbReference type="GO" id="GO:0000724">
    <property type="term" value="P:double-strand break repair via homologous recombination"/>
    <property type="evidence" value="ECO:0007669"/>
    <property type="project" value="TreeGrafter"/>
</dbReference>
<feature type="domain" description="Helicase ATP-binding" evidence="9">
    <location>
        <begin position="319"/>
        <end position="494"/>
    </location>
</feature>
<reference evidence="11 12" key="1">
    <citation type="submission" date="2016-04" db="EMBL/GenBank/DDBJ databases">
        <title>Evolutionary innovation and constraint leading to complex multicellularity in the Ascomycota.</title>
        <authorList>
            <person name="Cisse O."/>
            <person name="Nguyen A."/>
            <person name="Hewitt D.A."/>
            <person name="Jedd G."/>
            <person name="Stajich J.E."/>
        </authorList>
    </citation>
    <scope>NUCLEOTIDE SEQUENCE [LARGE SCALE GENOMIC DNA]</scope>
    <source>
        <strain evidence="11 12">DAH-3</strain>
    </source>
</reference>
<dbReference type="InterPro" id="IPR027417">
    <property type="entry name" value="P-loop_NTPase"/>
</dbReference>
<evidence type="ECO:0000313" key="11">
    <source>
        <dbReference type="EMBL" id="OLL22550.1"/>
    </source>
</evidence>
<dbReference type="PANTHER" id="PTHR13710:SF152">
    <property type="entry name" value="ATP-DEPENDENT DNA HELICASE Q5"/>
    <property type="match status" value="1"/>
</dbReference>
<dbReference type="GO" id="GO:0005634">
    <property type="term" value="C:nucleus"/>
    <property type="evidence" value="ECO:0007669"/>
    <property type="project" value="UniProtKB-SubCell"/>
</dbReference>
<dbReference type="Pfam" id="PF00270">
    <property type="entry name" value="DEAD"/>
    <property type="match status" value="1"/>
</dbReference>
<dbReference type="InterPro" id="IPR014001">
    <property type="entry name" value="Helicase_ATP-bd"/>
</dbReference>
<dbReference type="InterPro" id="IPR001650">
    <property type="entry name" value="Helicase_C-like"/>
</dbReference>
<dbReference type="GO" id="GO:0005737">
    <property type="term" value="C:cytoplasm"/>
    <property type="evidence" value="ECO:0007669"/>
    <property type="project" value="TreeGrafter"/>
</dbReference>
<sequence length="932" mass="105928">MPYITVHAAPKKRYVRRSTGIPPLESIVEEIAPSPKPSPLLLILNELQALRQEQKRANEEIKMLREAAESQPIPTVIVSRAMLRQPRVFSGSRNVIAVYEWVHSVNDYIRLSQMEEADQLLFASTYLDGPARIWFDLNYRELALRNTIAWEEFKTAFVNAWKPINYKWDLWIQWEDINLIGSVREFGNSLNNIRNMNNLFNPSGKIDQLELLGRLRHGIKSRYGHFDDSKYNTFDEIVAAADNLERQERNIDALKENPKVLRKSGRKIFGVEPMSLEFVVCGPPVLPKPTKPSPVVDITFTLRKIFRKEHFRGCQQKIIEAALLGHDVFVIAPTGMGKSLCYQLPAAASAQGITIVVSPLLSLMGNQVDLLRKSNIKAATLNSSITFQERKAILDDLACGRPQNRLLYVTPELCATQPFRRSVSVIHSQGELNRFVIDEAHCISEWGHDFRKDFKLLYYFKQTYPDIPVMALTATATDRVIQDVISILRLPKPPKLKLFTQSFNRQNLYYEVRFKNDNYDQYQDFRNFILSVYDRRKVRLSQPESQLQSTDRISGIIYCGKRQTCEEVAKRLCTDGLQAMPYHAGLPPKTRESTMNKWVEGGHGVDIIVATIAFGMGIDKADVRFVVHWEMSKSVEAYYQESGRAGRDGKAARCILYYSRDDKDRIEYLLGQDGNNKIGQVSGLKQGSERFAALTKYCENLTECRHVIICKYFGEIVPQEKLSSYCDRACDICRNPDKVRNLKACGLFQRTTTNPIKLVSKEGNADRLVARDGNEYREAGDSNGRITLKRPTIVSEDTLRSEAAERRRYLFGKSTLSNDPPTTEHSLNKAGLKLREAIRVQYNKSLRNAPLTTWIKLGLSEAQANDHDAVAFLLVDISQALEEDVFRRDVTAHVYRNAASARLLSLKKLAAGLSFATEIVEVITGVIGNLKS</sequence>
<accession>A0A1U7LIR4</accession>
<dbReference type="CDD" id="cd18794">
    <property type="entry name" value="SF2_C_RecQ"/>
    <property type="match status" value="1"/>
</dbReference>
<dbReference type="Proteomes" id="UP000186594">
    <property type="component" value="Unassembled WGS sequence"/>
</dbReference>
<dbReference type="PROSITE" id="PS51194">
    <property type="entry name" value="HELICASE_CTER"/>
    <property type="match status" value="1"/>
</dbReference>
<comment type="caution">
    <text evidence="11">The sequence shown here is derived from an EMBL/GenBank/DDBJ whole genome shotgun (WGS) entry which is preliminary data.</text>
</comment>
<dbReference type="STRING" id="1198029.A0A1U7LIR4"/>
<dbReference type="EMBL" id="LXFE01003037">
    <property type="protein sequence ID" value="OLL22550.1"/>
    <property type="molecule type" value="Genomic_DNA"/>
</dbReference>
<keyword evidence="4 7" id="KW-0347">Helicase</keyword>
<evidence type="ECO:0000256" key="6">
    <source>
        <dbReference type="ARBA" id="ARBA00034617"/>
    </source>
</evidence>
<dbReference type="PANTHER" id="PTHR13710">
    <property type="entry name" value="DNA HELICASE RECQ FAMILY MEMBER"/>
    <property type="match status" value="1"/>
</dbReference>
<evidence type="ECO:0000256" key="3">
    <source>
        <dbReference type="ARBA" id="ARBA00022801"/>
    </source>
</evidence>